<evidence type="ECO:0000256" key="8">
    <source>
        <dbReference type="ARBA" id="ARBA00022692"/>
    </source>
</evidence>
<evidence type="ECO:0000256" key="5">
    <source>
        <dbReference type="ARBA" id="ARBA00022448"/>
    </source>
</evidence>
<evidence type="ECO:0000256" key="6">
    <source>
        <dbReference type="ARBA" id="ARBA00022475"/>
    </source>
</evidence>
<comment type="caution">
    <text evidence="13">The sequence shown here is derived from an EMBL/GenBank/DDBJ whole genome shotgun (WGS) entry which is preliminary data.</text>
</comment>
<evidence type="ECO:0000256" key="4">
    <source>
        <dbReference type="ARBA" id="ARBA00016461"/>
    </source>
</evidence>
<dbReference type="NCBIfam" id="TIGR03141">
    <property type="entry name" value="cytochro_ccmD"/>
    <property type="match status" value="1"/>
</dbReference>
<name>A0A135I7A0_9GAMM</name>
<evidence type="ECO:0000313" key="13">
    <source>
        <dbReference type="EMBL" id="KXF81330.1"/>
    </source>
</evidence>
<keyword evidence="14" id="KW-1185">Reference proteome</keyword>
<evidence type="ECO:0000256" key="1">
    <source>
        <dbReference type="ARBA" id="ARBA00002442"/>
    </source>
</evidence>
<reference evidence="13 14" key="1">
    <citation type="submission" date="2015-11" db="EMBL/GenBank/DDBJ databases">
        <title>Genomic Taxonomy of the Vibrionaceae.</title>
        <authorList>
            <person name="Gomez-Gil B."/>
            <person name="Enciso-Ibarra J."/>
        </authorList>
    </citation>
    <scope>NUCLEOTIDE SEQUENCE [LARGE SCALE GENOMIC DNA]</scope>
    <source>
        <strain evidence="13 14">CAIM 912</strain>
    </source>
</reference>
<dbReference type="STRING" id="294935.ATN88_00860"/>
<evidence type="ECO:0000256" key="2">
    <source>
        <dbReference type="ARBA" id="ARBA00004377"/>
    </source>
</evidence>
<gene>
    <name evidence="13" type="ORF">ATN88_00860</name>
</gene>
<comment type="similarity">
    <text evidence="3 12">Belongs to the CcmD/CycX/HelD family.</text>
</comment>
<dbReference type="EMBL" id="LNTY01000034">
    <property type="protein sequence ID" value="KXF81330.1"/>
    <property type="molecule type" value="Genomic_DNA"/>
</dbReference>
<evidence type="ECO:0000256" key="12">
    <source>
        <dbReference type="RuleBase" id="RU363101"/>
    </source>
</evidence>
<evidence type="ECO:0000313" key="14">
    <source>
        <dbReference type="Proteomes" id="UP000070529"/>
    </source>
</evidence>
<dbReference type="PANTHER" id="PTHR37531:SF1">
    <property type="entry name" value="HEME EXPORTER PROTEIN D"/>
    <property type="match status" value="1"/>
</dbReference>
<dbReference type="InterPro" id="IPR052075">
    <property type="entry name" value="Heme_exporter_D"/>
</dbReference>
<organism evidence="13 14">
    <name type="scientific">Enterovibrio coralii</name>
    <dbReference type="NCBI Taxonomy" id="294935"/>
    <lineage>
        <taxon>Bacteria</taxon>
        <taxon>Pseudomonadati</taxon>
        <taxon>Pseudomonadota</taxon>
        <taxon>Gammaproteobacteria</taxon>
        <taxon>Vibrionales</taxon>
        <taxon>Vibrionaceae</taxon>
        <taxon>Enterovibrio</taxon>
    </lineage>
</organism>
<keyword evidence="6 12" id="KW-1003">Cell membrane</keyword>
<dbReference type="Proteomes" id="UP000070529">
    <property type="component" value="Unassembled WGS sequence"/>
</dbReference>
<evidence type="ECO:0000256" key="9">
    <source>
        <dbReference type="ARBA" id="ARBA00022748"/>
    </source>
</evidence>
<keyword evidence="8 12" id="KW-0812">Transmembrane</keyword>
<dbReference type="GO" id="GO:0017004">
    <property type="term" value="P:cytochrome complex assembly"/>
    <property type="evidence" value="ECO:0007669"/>
    <property type="project" value="UniProtKB-KW"/>
</dbReference>
<keyword evidence="10 12" id="KW-1133">Transmembrane helix</keyword>
<comment type="function">
    <text evidence="1 12">Required for the export of heme to the periplasm for the biogenesis of c-type cytochromes.</text>
</comment>
<sequence length="68" mass="7987">MHFSSISEFLAMGGYSAYVWSAFAITFIAMLWLVVSAHFTRRKLFREIKNKVAREQRIKKAEKMENTL</sequence>
<dbReference type="RefSeq" id="WP_067416011.1">
    <property type="nucleotide sequence ID" value="NZ_LNTY01000034.1"/>
</dbReference>
<protein>
    <recommendedName>
        <fullName evidence="4 12">Heme exporter protein D</fullName>
    </recommendedName>
</protein>
<dbReference type="InterPro" id="IPR007078">
    <property type="entry name" value="Haem_export_protD_CcmD"/>
</dbReference>
<accession>A0A135I7A0</accession>
<evidence type="ECO:0000256" key="11">
    <source>
        <dbReference type="ARBA" id="ARBA00023136"/>
    </source>
</evidence>
<keyword evidence="9 12" id="KW-0201">Cytochrome c-type biogenesis</keyword>
<dbReference type="AlphaFoldDB" id="A0A135I7A0"/>
<proteinExistence type="inferred from homology"/>
<dbReference type="GO" id="GO:0005886">
    <property type="term" value="C:plasma membrane"/>
    <property type="evidence" value="ECO:0007669"/>
    <property type="project" value="UniProtKB-SubCell"/>
</dbReference>
<dbReference type="PANTHER" id="PTHR37531">
    <property type="entry name" value="HEME EXPORTER PROTEIN D"/>
    <property type="match status" value="1"/>
</dbReference>
<keyword evidence="5 12" id="KW-0813">Transport</keyword>
<comment type="subcellular location">
    <subcellularLocation>
        <location evidence="2 12">Cell inner membrane</location>
        <topology evidence="2 12">Single-pass membrane protein</topology>
    </subcellularLocation>
</comment>
<dbReference type="OrthoDB" id="9815607at2"/>
<keyword evidence="7 12" id="KW-0997">Cell inner membrane</keyword>
<evidence type="ECO:0000256" key="7">
    <source>
        <dbReference type="ARBA" id="ARBA00022519"/>
    </source>
</evidence>
<dbReference type="GO" id="GO:0015886">
    <property type="term" value="P:heme transport"/>
    <property type="evidence" value="ECO:0007669"/>
    <property type="project" value="InterPro"/>
</dbReference>
<evidence type="ECO:0000256" key="3">
    <source>
        <dbReference type="ARBA" id="ARBA00008741"/>
    </source>
</evidence>
<keyword evidence="11 12" id="KW-0472">Membrane</keyword>
<dbReference type="Pfam" id="PF04995">
    <property type="entry name" value="CcmD"/>
    <property type="match status" value="1"/>
</dbReference>
<feature type="transmembrane region" description="Helical" evidence="12">
    <location>
        <begin position="17"/>
        <end position="39"/>
    </location>
</feature>
<dbReference type="GO" id="GO:1903607">
    <property type="term" value="P:cytochrome c biosynthetic process"/>
    <property type="evidence" value="ECO:0007669"/>
    <property type="project" value="TreeGrafter"/>
</dbReference>
<evidence type="ECO:0000256" key="10">
    <source>
        <dbReference type="ARBA" id="ARBA00022989"/>
    </source>
</evidence>